<name>A0A1V4B401_9PAST</name>
<dbReference type="EMBL" id="UGHF01000001">
    <property type="protein sequence ID" value="STO59663.1"/>
    <property type="molecule type" value="Genomic_DNA"/>
</dbReference>
<gene>
    <name evidence="1" type="ORF">NCTC1659_00919</name>
</gene>
<dbReference type="AlphaFoldDB" id="A0A1V4B401"/>
<sequence>MSIVAQTSEKLIEKIQSICGDYLQEVAEHPGQWDESSVMRLVRNPPAVYIAWLGQTPSSRPNSVIAKWGVFVVCDVLNGQRKDSIGIYQVVEALTAGIHQTQIAPSGMFELQSVQNLWSDTQSGMGVAVYGMYFDALQPLPEPTDETSLDDFIVYHHQFNQSKDEKRVDDKTQLTVILPKQGE</sequence>
<evidence type="ECO:0000313" key="2">
    <source>
        <dbReference type="Proteomes" id="UP000254329"/>
    </source>
</evidence>
<dbReference type="InterPro" id="IPR014972">
    <property type="entry name" value="Phage_Mu_Gp37"/>
</dbReference>
<evidence type="ECO:0000313" key="1">
    <source>
        <dbReference type="EMBL" id="STO59663.1"/>
    </source>
</evidence>
<organism evidence="1 2">
    <name type="scientific">Canicola haemoglobinophilus</name>
    <dbReference type="NCBI Taxonomy" id="733"/>
    <lineage>
        <taxon>Bacteria</taxon>
        <taxon>Pseudomonadati</taxon>
        <taxon>Pseudomonadota</taxon>
        <taxon>Gammaproteobacteria</taxon>
        <taxon>Pasteurellales</taxon>
        <taxon>Pasteurellaceae</taxon>
        <taxon>Canicola</taxon>
    </lineage>
</organism>
<reference evidence="1 2" key="1">
    <citation type="submission" date="2018-06" db="EMBL/GenBank/DDBJ databases">
        <authorList>
            <consortium name="Pathogen Informatics"/>
            <person name="Doyle S."/>
        </authorList>
    </citation>
    <scope>NUCLEOTIDE SEQUENCE [LARGE SCALE GENOMIC DNA]</scope>
    <source>
        <strain evidence="1 2">NCTC1659</strain>
    </source>
</reference>
<dbReference type="Proteomes" id="UP000254329">
    <property type="component" value="Unassembled WGS sequence"/>
</dbReference>
<proteinExistence type="predicted"/>
<keyword evidence="2" id="KW-1185">Reference proteome</keyword>
<accession>A0A1V4B401</accession>
<dbReference type="STRING" id="733.B0186_00500"/>
<dbReference type="Pfam" id="PF08873">
    <property type="entry name" value="Phage_Mu_Gp37"/>
    <property type="match status" value="1"/>
</dbReference>
<protein>
    <submittedName>
        <fullName evidence="1">Mu-like prophage protein gp37</fullName>
    </submittedName>
</protein>
<dbReference type="RefSeq" id="WP_078217432.1">
    <property type="nucleotide sequence ID" value="NZ_MUXZ01000002.1"/>
</dbReference>